<evidence type="ECO:0000313" key="1">
    <source>
        <dbReference type="EMBL" id="PKC74731.1"/>
    </source>
</evidence>
<comment type="caution">
    <text evidence="1">The sequence shown here is derived from an EMBL/GenBank/DDBJ whole genome shotgun (WGS) entry which is preliminary data.</text>
</comment>
<dbReference type="AlphaFoldDB" id="A0A2I1DS70"/>
<proteinExistence type="predicted"/>
<dbReference type="VEuPathDB" id="FungiDB:RhiirA1_449584"/>
<reference evidence="1 2" key="2">
    <citation type="submission" date="2017-10" db="EMBL/GenBank/DDBJ databases">
        <title>Genome analyses suggest a sexual origin of heterokaryosis in a supposedly ancient asexual fungus.</title>
        <authorList>
            <person name="Corradi N."/>
            <person name="Sedzielewska K."/>
            <person name="Noel J."/>
            <person name="Charron P."/>
            <person name="Farinelli L."/>
            <person name="Marton T."/>
            <person name="Kruger M."/>
            <person name="Pelin A."/>
            <person name="Brachmann A."/>
            <person name="Corradi N."/>
        </authorList>
    </citation>
    <scope>NUCLEOTIDE SEQUENCE [LARGE SCALE GENOMIC DNA]</scope>
    <source>
        <strain evidence="1 2">A1</strain>
    </source>
</reference>
<gene>
    <name evidence="1" type="ORF">RhiirA1_449584</name>
</gene>
<organism evidence="1 2">
    <name type="scientific">Rhizophagus irregularis</name>
    <dbReference type="NCBI Taxonomy" id="588596"/>
    <lineage>
        <taxon>Eukaryota</taxon>
        <taxon>Fungi</taxon>
        <taxon>Fungi incertae sedis</taxon>
        <taxon>Mucoromycota</taxon>
        <taxon>Glomeromycotina</taxon>
        <taxon>Glomeromycetes</taxon>
        <taxon>Glomerales</taxon>
        <taxon>Glomeraceae</taxon>
        <taxon>Rhizophagus</taxon>
    </lineage>
</organism>
<evidence type="ECO:0000313" key="2">
    <source>
        <dbReference type="Proteomes" id="UP000232688"/>
    </source>
</evidence>
<protein>
    <submittedName>
        <fullName evidence="1">Uncharacterized protein</fullName>
    </submittedName>
</protein>
<accession>A0A2I1DS70</accession>
<name>A0A2I1DS70_9GLOM</name>
<sequence length="77" mass="9088">MIFETAFVTLSKLAEQPQLRFTTHQEQHQELKEKLDESDYKNLQEENEDLKQRILNQEKQKTNLLGETKGIISTNIN</sequence>
<dbReference type="EMBL" id="LLXH01000042">
    <property type="protein sequence ID" value="PKC74731.1"/>
    <property type="molecule type" value="Genomic_DNA"/>
</dbReference>
<reference evidence="1 2" key="1">
    <citation type="submission" date="2017-10" db="EMBL/GenBank/DDBJ databases">
        <title>Extensive intraspecific genome diversity in a model arbuscular mycorrhizal fungus.</title>
        <authorList>
            <person name="Chen E.C.H."/>
            <person name="Morin E."/>
            <person name="Baudet D."/>
            <person name="Noel J."/>
            <person name="Ndikumana S."/>
            <person name="Charron P."/>
            <person name="St-Onge C."/>
            <person name="Giorgi J."/>
            <person name="Grigoriev I.V."/>
            <person name="Roux C."/>
            <person name="Martin F.M."/>
            <person name="Corradi N."/>
        </authorList>
    </citation>
    <scope>NUCLEOTIDE SEQUENCE [LARGE SCALE GENOMIC DNA]</scope>
    <source>
        <strain evidence="1 2">A1</strain>
    </source>
</reference>
<dbReference type="Proteomes" id="UP000232688">
    <property type="component" value="Unassembled WGS sequence"/>
</dbReference>